<dbReference type="PANTHER" id="PTHR36688">
    <property type="entry name" value="ENDO/EXONUCLEASE/PHOSPHATASE DOMAIN-CONTAINING PROTEIN"/>
    <property type="match status" value="1"/>
</dbReference>
<evidence type="ECO:0000313" key="3">
    <source>
        <dbReference type="Proteomes" id="UP000278807"/>
    </source>
</evidence>
<dbReference type="Proteomes" id="UP000278807">
    <property type="component" value="Unassembled WGS sequence"/>
</dbReference>
<gene>
    <name evidence="2" type="ORF">HNAJ_LOCUS12607</name>
</gene>
<protein>
    <submittedName>
        <fullName evidence="4">Endo/exonuclease/phosphatase domain-containing protein</fullName>
    </submittedName>
</protein>
<dbReference type="InterPro" id="IPR005135">
    <property type="entry name" value="Endo/exonuclease/phosphatase"/>
</dbReference>
<dbReference type="Pfam" id="PF14529">
    <property type="entry name" value="Exo_endo_phos_2"/>
    <property type="match status" value="1"/>
</dbReference>
<evidence type="ECO:0000313" key="2">
    <source>
        <dbReference type="EMBL" id="VDO13573.1"/>
    </source>
</evidence>
<dbReference type="Gene3D" id="3.60.10.10">
    <property type="entry name" value="Endonuclease/exonuclease/phosphatase"/>
    <property type="match status" value="2"/>
</dbReference>
<feature type="domain" description="Endonuclease/exonuclease/phosphatase" evidence="1">
    <location>
        <begin position="127"/>
        <end position="208"/>
    </location>
</feature>
<dbReference type="PANTHER" id="PTHR36688:SF2">
    <property type="entry name" value="ENDONUCLEASE_EXONUCLEASE_PHOSPHATASE DOMAIN-CONTAINING PROTEIN"/>
    <property type="match status" value="1"/>
</dbReference>
<evidence type="ECO:0000313" key="4">
    <source>
        <dbReference type="WBParaSite" id="HNAJ_0001262901-mRNA-1"/>
    </source>
</evidence>
<dbReference type="InterPro" id="IPR052560">
    <property type="entry name" value="RdDP_mobile_element"/>
</dbReference>
<name>A0A0R3TXN4_RODNA</name>
<dbReference type="WBParaSite" id="HNAJ_0001262901-mRNA-1">
    <property type="protein sequence ID" value="HNAJ_0001262901-mRNA-1"/>
    <property type="gene ID" value="HNAJ_0001262901"/>
</dbReference>
<proteinExistence type="predicted"/>
<dbReference type="OrthoDB" id="409048at2759"/>
<evidence type="ECO:0000259" key="1">
    <source>
        <dbReference type="Pfam" id="PF14529"/>
    </source>
</evidence>
<dbReference type="AlphaFoldDB" id="A0A0R3TXN4"/>
<accession>A0A0R3TXN4</accession>
<sequence>MINFKKGYKKNRPRQSESRRLQILQWNAGGMSPDKKIQVQKILQTYDVDIFTIMEANISDDKLKYYQFPGYTLYNLPKYRQVASGILTGVKEGLTSYHYLIKSMGSTQDKCEIIRLNVWKCQNHFKIDLNVHSTRWGYKDTNIGEKEIEDMLNSNILELIYSNEYPTTYLHYNGSRTTPDLLLASSDISGHTRHKIIDDPGSGHKPVIANVQRKLFPEAKLNNFECFGLNTEKLKRKRDALRNTADQTGRTEDLAEPFRPCERDAAIKQLKCKKSPGEDDIHPEFLIRIGPKAKETMLTLYNKI</sequence>
<dbReference type="EMBL" id="UZAE01014485">
    <property type="protein sequence ID" value="VDO13573.1"/>
    <property type="molecule type" value="Genomic_DNA"/>
</dbReference>
<dbReference type="STRING" id="102285.A0A0R3TXN4"/>
<reference evidence="4" key="1">
    <citation type="submission" date="2017-02" db="UniProtKB">
        <authorList>
            <consortium name="WormBaseParasite"/>
        </authorList>
    </citation>
    <scope>IDENTIFICATION</scope>
</reference>
<dbReference type="InterPro" id="IPR036691">
    <property type="entry name" value="Endo/exonu/phosph_ase_sf"/>
</dbReference>
<organism evidence="4">
    <name type="scientific">Rodentolepis nana</name>
    <name type="common">Dwarf tapeworm</name>
    <name type="synonym">Hymenolepis nana</name>
    <dbReference type="NCBI Taxonomy" id="102285"/>
    <lineage>
        <taxon>Eukaryota</taxon>
        <taxon>Metazoa</taxon>
        <taxon>Spiralia</taxon>
        <taxon>Lophotrochozoa</taxon>
        <taxon>Platyhelminthes</taxon>
        <taxon>Cestoda</taxon>
        <taxon>Eucestoda</taxon>
        <taxon>Cyclophyllidea</taxon>
        <taxon>Hymenolepididae</taxon>
        <taxon>Rodentolepis</taxon>
    </lineage>
</organism>
<dbReference type="GO" id="GO:0003824">
    <property type="term" value="F:catalytic activity"/>
    <property type="evidence" value="ECO:0007669"/>
    <property type="project" value="InterPro"/>
</dbReference>
<keyword evidence="3" id="KW-1185">Reference proteome</keyword>
<dbReference type="SUPFAM" id="SSF56219">
    <property type="entry name" value="DNase I-like"/>
    <property type="match status" value="1"/>
</dbReference>
<reference evidence="2 3" key="2">
    <citation type="submission" date="2018-11" db="EMBL/GenBank/DDBJ databases">
        <authorList>
            <consortium name="Pathogen Informatics"/>
        </authorList>
    </citation>
    <scope>NUCLEOTIDE SEQUENCE [LARGE SCALE GENOMIC DNA]</scope>
</reference>